<evidence type="ECO:0000313" key="8">
    <source>
        <dbReference type="EMBL" id="MDP9897901.1"/>
    </source>
</evidence>
<evidence type="ECO:0000256" key="1">
    <source>
        <dbReference type="ARBA" id="ARBA00022448"/>
    </source>
</evidence>
<keyword evidence="1" id="KW-0813">Transport</keyword>
<evidence type="ECO:0000256" key="2">
    <source>
        <dbReference type="ARBA" id="ARBA00022475"/>
    </source>
</evidence>
<dbReference type="Gene3D" id="3.40.50.300">
    <property type="entry name" value="P-loop containing nucleotide triphosphate hydrolases"/>
    <property type="match status" value="1"/>
</dbReference>
<name>A0ABT9S294_9BURK</name>
<keyword evidence="6" id="KW-0472">Membrane</keyword>
<keyword evidence="5" id="KW-1278">Translocase</keyword>
<keyword evidence="2" id="KW-1003">Cell membrane</keyword>
<dbReference type="CDD" id="cd03256">
    <property type="entry name" value="ABC_PhnC_transporter"/>
    <property type="match status" value="1"/>
</dbReference>
<keyword evidence="3" id="KW-0547">Nucleotide-binding</keyword>
<reference evidence="8 9" key="1">
    <citation type="submission" date="2023-07" db="EMBL/GenBank/DDBJ databases">
        <title>Sorghum-associated microbial communities from plants grown in Nebraska, USA.</title>
        <authorList>
            <person name="Schachtman D."/>
        </authorList>
    </citation>
    <scope>NUCLEOTIDE SEQUENCE [LARGE SCALE GENOMIC DNA]</scope>
    <source>
        <strain evidence="8 9">DS1607</strain>
    </source>
</reference>
<proteinExistence type="predicted"/>
<dbReference type="SUPFAM" id="SSF52540">
    <property type="entry name" value="P-loop containing nucleoside triphosphate hydrolases"/>
    <property type="match status" value="1"/>
</dbReference>
<dbReference type="InterPro" id="IPR050086">
    <property type="entry name" value="MetN_ABC_transporter-like"/>
</dbReference>
<comment type="caution">
    <text evidence="8">The sequence shown here is derived from an EMBL/GenBank/DDBJ whole genome shotgun (WGS) entry which is preliminary data.</text>
</comment>
<protein>
    <submittedName>
        <fullName evidence="8">Phosphonate transport system ATP-binding protein</fullName>
    </submittedName>
</protein>
<dbReference type="InterPro" id="IPR003593">
    <property type="entry name" value="AAA+_ATPase"/>
</dbReference>
<keyword evidence="9" id="KW-1185">Reference proteome</keyword>
<dbReference type="PANTHER" id="PTHR43166:SF6">
    <property type="entry name" value="PHOSPHONATES IMPORT ATP-BINDING PROTEIN PHNC"/>
    <property type="match status" value="1"/>
</dbReference>
<dbReference type="InterPro" id="IPR017871">
    <property type="entry name" value="ABC_transporter-like_CS"/>
</dbReference>
<organism evidence="8 9">
    <name type="scientific">Variovorax ginsengisoli</name>
    <dbReference type="NCBI Taxonomy" id="363844"/>
    <lineage>
        <taxon>Bacteria</taxon>
        <taxon>Pseudomonadati</taxon>
        <taxon>Pseudomonadota</taxon>
        <taxon>Betaproteobacteria</taxon>
        <taxon>Burkholderiales</taxon>
        <taxon>Comamonadaceae</taxon>
        <taxon>Variovorax</taxon>
    </lineage>
</organism>
<gene>
    <name evidence="8" type="ORF">J2W36_000134</name>
</gene>
<keyword evidence="4 8" id="KW-0067">ATP-binding</keyword>
<dbReference type="SMART" id="SM00382">
    <property type="entry name" value="AAA"/>
    <property type="match status" value="1"/>
</dbReference>
<evidence type="ECO:0000259" key="7">
    <source>
        <dbReference type="PROSITE" id="PS50893"/>
    </source>
</evidence>
<dbReference type="PROSITE" id="PS00211">
    <property type="entry name" value="ABC_TRANSPORTER_1"/>
    <property type="match status" value="1"/>
</dbReference>
<feature type="domain" description="ABC transporter" evidence="7">
    <location>
        <begin position="3"/>
        <end position="247"/>
    </location>
</feature>
<dbReference type="PROSITE" id="PS50893">
    <property type="entry name" value="ABC_TRANSPORTER_2"/>
    <property type="match status" value="1"/>
</dbReference>
<dbReference type="GO" id="GO:0005524">
    <property type="term" value="F:ATP binding"/>
    <property type="evidence" value="ECO:0007669"/>
    <property type="project" value="UniProtKB-KW"/>
</dbReference>
<dbReference type="InterPro" id="IPR027417">
    <property type="entry name" value="P-loop_NTPase"/>
</dbReference>
<evidence type="ECO:0000256" key="4">
    <source>
        <dbReference type="ARBA" id="ARBA00022840"/>
    </source>
</evidence>
<dbReference type="Pfam" id="PF00005">
    <property type="entry name" value="ABC_tran"/>
    <property type="match status" value="1"/>
</dbReference>
<evidence type="ECO:0000313" key="9">
    <source>
        <dbReference type="Proteomes" id="UP001226867"/>
    </source>
</evidence>
<dbReference type="RefSeq" id="WP_307687724.1">
    <property type="nucleotide sequence ID" value="NZ_JAUSRO010000001.1"/>
</dbReference>
<evidence type="ECO:0000256" key="6">
    <source>
        <dbReference type="ARBA" id="ARBA00023136"/>
    </source>
</evidence>
<evidence type="ECO:0000256" key="3">
    <source>
        <dbReference type="ARBA" id="ARBA00022741"/>
    </source>
</evidence>
<sequence>MSFSLAAVGLVHPNGHRALQGVTLAARAGERLAVIGPSGAGKTTLLRVLGAALRPSEGTATLLDTAPWQIAGPALRKLRAQIGTVHQSPPIAPRLRVVTAVLSGRLGEWSALRALSSLLHPSDIAGAHEALSRVAMEDRLFDRCDRLSGGQLQRVGIARALYQRPRLLLADEPVSALDPTLADATLQQLVAQSESTGATLVASLHAVDLALRWFPRIVGMRDGQVLFDAPVGDVTPQMLTALYASEGVLPMQGTPDALPVRAAAVAVPRPDCL</sequence>
<dbReference type="Proteomes" id="UP001226867">
    <property type="component" value="Unassembled WGS sequence"/>
</dbReference>
<dbReference type="EMBL" id="JAUSRO010000001">
    <property type="protein sequence ID" value="MDP9897901.1"/>
    <property type="molecule type" value="Genomic_DNA"/>
</dbReference>
<dbReference type="InterPro" id="IPR003439">
    <property type="entry name" value="ABC_transporter-like_ATP-bd"/>
</dbReference>
<evidence type="ECO:0000256" key="5">
    <source>
        <dbReference type="ARBA" id="ARBA00022967"/>
    </source>
</evidence>
<dbReference type="InterPro" id="IPR012693">
    <property type="entry name" value="ABC_transpr_PhnC"/>
</dbReference>
<accession>A0ABT9S294</accession>
<dbReference type="PANTHER" id="PTHR43166">
    <property type="entry name" value="AMINO ACID IMPORT ATP-BINDING PROTEIN"/>
    <property type="match status" value="1"/>
</dbReference>